<dbReference type="OrthoDB" id="614457at2"/>
<evidence type="ECO:0000256" key="1">
    <source>
        <dbReference type="SAM" id="MobiDB-lite"/>
    </source>
</evidence>
<evidence type="ECO:0000313" key="2">
    <source>
        <dbReference type="EMBL" id="RPE14400.1"/>
    </source>
</evidence>
<dbReference type="Gene3D" id="1.25.40.390">
    <property type="match status" value="1"/>
</dbReference>
<dbReference type="AlphaFoldDB" id="A0A3N4QEQ0"/>
<feature type="region of interest" description="Disordered" evidence="1">
    <location>
        <begin position="307"/>
        <end position="331"/>
    </location>
</feature>
<accession>A0A3N4QEQ0</accession>
<evidence type="ECO:0000313" key="3">
    <source>
        <dbReference type="Proteomes" id="UP000278351"/>
    </source>
</evidence>
<dbReference type="Proteomes" id="UP000278351">
    <property type="component" value="Unassembled WGS sequence"/>
</dbReference>
<protein>
    <submittedName>
        <fullName evidence="2">SusD/RagB family nutrient-binding outer membrane lipoprotein</fullName>
    </submittedName>
</protein>
<dbReference type="Pfam" id="PF12771">
    <property type="entry name" value="SusD-like_2"/>
    <property type="match status" value="1"/>
</dbReference>
<reference evidence="2 3" key="1">
    <citation type="submission" date="2018-11" db="EMBL/GenBank/DDBJ databases">
        <title>Chitinophaga lutea sp.nov., isolate from arsenic contaminated soil.</title>
        <authorList>
            <person name="Zong Y."/>
        </authorList>
    </citation>
    <scope>NUCLEOTIDE SEQUENCE [LARGE SCALE GENOMIC DNA]</scope>
    <source>
        <strain evidence="2 3">ZY74</strain>
    </source>
</reference>
<keyword evidence="2" id="KW-0449">Lipoprotein</keyword>
<dbReference type="InterPro" id="IPR041662">
    <property type="entry name" value="SusD-like_2"/>
</dbReference>
<name>A0A3N4QEQ0_9BACT</name>
<dbReference type="SUPFAM" id="SSF48452">
    <property type="entry name" value="TPR-like"/>
    <property type="match status" value="1"/>
</dbReference>
<proteinExistence type="predicted"/>
<feature type="compositionally biased region" description="Polar residues" evidence="1">
    <location>
        <begin position="307"/>
        <end position="316"/>
    </location>
</feature>
<dbReference type="RefSeq" id="WP_123846369.1">
    <property type="nucleotide sequence ID" value="NZ_RPDH01000001.1"/>
</dbReference>
<comment type="caution">
    <text evidence="2">The sequence shown here is derived from an EMBL/GenBank/DDBJ whole genome shotgun (WGS) entry which is preliminary data.</text>
</comment>
<gene>
    <name evidence="2" type="ORF">EGT74_10185</name>
</gene>
<organism evidence="2 3">
    <name type="scientific">Chitinophaga lutea</name>
    <dbReference type="NCBI Taxonomy" id="2488634"/>
    <lineage>
        <taxon>Bacteria</taxon>
        <taxon>Pseudomonadati</taxon>
        <taxon>Bacteroidota</taxon>
        <taxon>Chitinophagia</taxon>
        <taxon>Chitinophagales</taxon>
        <taxon>Chitinophagaceae</taxon>
        <taxon>Chitinophaga</taxon>
    </lineage>
</organism>
<keyword evidence="3" id="KW-1185">Reference proteome</keyword>
<sequence length="481" mass="52723">MKRTIKYYLAGLAIAALVLPGCKKFLDVNENPNATEKAGEAQILPAVQASAAYVTGQYYQVFGGMWAQYWTQAQTSNQYKTIDSYASTASDFNTMWSLMYAGGLSDTDSLISKRFIKKTENYAAIGYAMRAYIFQLLTDAFGDIPLKEALKGDKNLSPKYDTQKEVYDSIFVWLDRSISLSDPDSDFTPGSDDLIGEGDMEFWIQFANTLKLRAYMRLSEVDAPRAQAGISAMYTAGAEFLSTDAKVSYSTAGGNQNPLYAEMVGLSRVQNIRASSTAVNQFKANADPRLTKFYTLVGGIVESTRQGSFDTTNTERPLSRPSPLLGGDARTDVSASAPVKLISEAESYFLQAEAAARSWGTGNAQALYEAGIRASFAAYGLTPANANTYIAGAGKWPGGTVAAQVKAIITQKYFAMCGNQSFEAWSEYRRTGFPDFLVDSYASVLPAGVKPARFLYPQTEQTRNANYPGNKKIDEKVWWDK</sequence>
<dbReference type="InterPro" id="IPR011990">
    <property type="entry name" value="TPR-like_helical_dom_sf"/>
</dbReference>
<dbReference type="EMBL" id="RPDH01000001">
    <property type="protein sequence ID" value="RPE14400.1"/>
    <property type="molecule type" value="Genomic_DNA"/>
</dbReference>